<evidence type="ECO:0000313" key="2">
    <source>
        <dbReference type="EMBL" id="MPC26650.1"/>
    </source>
</evidence>
<dbReference type="Proteomes" id="UP000324222">
    <property type="component" value="Unassembled WGS sequence"/>
</dbReference>
<dbReference type="AlphaFoldDB" id="A0A5B7DYL6"/>
<dbReference type="GO" id="GO:0008988">
    <property type="term" value="F:rRNA (adenine-N6-)-methyltransferase activity"/>
    <property type="evidence" value="ECO:0007669"/>
    <property type="project" value="InterPro"/>
</dbReference>
<dbReference type="OrthoDB" id="6367650at2759"/>
<evidence type="ECO:0000313" key="3">
    <source>
        <dbReference type="Proteomes" id="UP000324222"/>
    </source>
</evidence>
<gene>
    <name evidence="2" type="primary">Zcchc4</name>
    <name evidence="2" type="ORF">E2C01_019796</name>
</gene>
<dbReference type="GO" id="GO:0005737">
    <property type="term" value="C:cytoplasm"/>
    <property type="evidence" value="ECO:0007669"/>
    <property type="project" value="TreeGrafter"/>
</dbReference>
<accession>A0A5B7DYL6</accession>
<dbReference type="EMBL" id="VSRR010001628">
    <property type="protein sequence ID" value="MPC26650.1"/>
    <property type="molecule type" value="Genomic_DNA"/>
</dbReference>
<dbReference type="InterPro" id="IPR039846">
    <property type="entry name" value="ZCCHC4"/>
</dbReference>
<evidence type="ECO:0000256" key="1">
    <source>
        <dbReference type="SAM" id="MobiDB-lite"/>
    </source>
</evidence>
<name>A0A5B7DYL6_PORTR</name>
<feature type="compositionally biased region" description="Basic residues" evidence="1">
    <location>
        <begin position="63"/>
        <end position="82"/>
    </location>
</feature>
<comment type="caution">
    <text evidence="2">The sequence shown here is derived from an EMBL/GenBank/DDBJ whole genome shotgun (WGS) entry which is preliminary data.</text>
</comment>
<organism evidence="2 3">
    <name type="scientific">Portunus trituberculatus</name>
    <name type="common">Swimming crab</name>
    <name type="synonym">Neptunus trituberculatus</name>
    <dbReference type="NCBI Taxonomy" id="210409"/>
    <lineage>
        <taxon>Eukaryota</taxon>
        <taxon>Metazoa</taxon>
        <taxon>Ecdysozoa</taxon>
        <taxon>Arthropoda</taxon>
        <taxon>Crustacea</taxon>
        <taxon>Multicrustacea</taxon>
        <taxon>Malacostraca</taxon>
        <taxon>Eumalacostraca</taxon>
        <taxon>Eucarida</taxon>
        <taxon>Decapoda</taxon>
        <taxon>Pleocyemata</taxon>
        <taxon>Brachyura</taxon>
        <taxon>Eubrachyura</taxon>
        <taxon>Portunoidea</taxon>
        <taxon>Portunidae</taxon>
        <taxon>Portuninae</taxon>
        <taxon>Portunus</taxon>
    </lineage>
</organism>
<reference evidence="2 3" key="1">
    <citation type="submission" date="2019-05" db="EMBL/GenBank/DDBJ databases">
        <title>Another draft genome of Portunus trituberculatus and its Hox gene families provides insights of decapod evolution.</title>
        <authorList>
            <person name="Jeong J.-H."/>
            <person name="Song I."/>
            <person name="Kim S."/>
            <person name="Choi T."/>
            <person name="Kim D."/>
            <person name="Ryu S."/>
            <person name="Kim W."/>
        </authorList>
    </citation>
    <scope>NUCLEOTIDE SEQUENCE [LARGE SCALE GENOMIC DNA]</scope>
    <source>
        <tissue evidence="2">Muscle</tissue>
    </source>
</reference>
<dbReference type="PANTHER" id="PTHR13493:SF3">
    <property type="entry name" value="RRNA N6-ADENOSINE-METHYLTRANSFERASE ZCCHC4"/>
    <property type="match status" value="1"/>
</dbReference>
<proteinExistence type="predicted"/>
<dbReference type="GO" id="GO:0005730">
    <property type="term" value="C:nucleolus"/>
    <property type="evidence" value="ECO:0007669"/>
    <property type="project" value="TreeGrafter"/>
</dbReference>
<feature type="region of interest" description="Disordered" evidence="1">
    <location>
        <begin position="63"/>
        <end position="95"/>
    </location>
</feature>
<dbReference type="PANTHER" id="PTHR13493">
    <property type="entry name" value="ZINC FINGER CCHC DOMAIN-CONTAINING"/>
    <property type="match status" value="1"/>
</dbReference>
<protein>
    <submittedName>
        <fullName evidence="2">Zinc finger CCHC domain-containing protein 4</fullName>
    </submittedName>
</protein>
<keyword evidence="3" id="KW-1185">Reference proteome</keyword>
<sequence>MAFPLASPQDGRTYKHCGECGRCVKPAWVHCGTCGGCRPPDHLCAPPLGCYTCGDMDHKHLNCPKRKRSASSSRKSKKRKKRDGKESALPSSLAEERHRDLDILAHLIDGK</sequence>